<comment type="caution">
    <text evidence="2">The sequence shown here is derived from an EMBL/GenBank/DDBJ whole genome shotgun (WGS) entry which is preliminary data.</text>
</comment>
<protein>
    <recommendedName>
        <fullName evidence="4">DUF4467 domain-containing protein</fullName>
    </recommendedName>
</protein>
<evidence type="ECO:0000313" key="3">
    <source>
        <dbReference type="Proteomes" id="UP000284219"/>
    </source>
</evidence>
<organism evidence="2 3">
    <name type="scientific">Ammoniphilus oxalaticus</name>
    <dbReference type="NCBI Taxonomy" id="66863"/>
    <lineage>
        <taxon>Bacteria</taxon>
        <taxon>Bacillati</taxon>
        <taxon>Bacillota</taxon>
        <taxon>Bacilli</taxon>
        <taxon>Bacillales</taxon>
        <taxon>Paenibacillaceae</taxon>
        <taxon>Aneurinibacillus group</taxon>
        <taxon>Ammoniphilus</taxon>
    </lineage>
</organism>
<evidence type="ECO:0000256" key="1">
    <source>
        <dbReference type="SAM" id="SignalP"/>
    </source>
</evidence>
<accession>A0A419SRC8</accession>
<evidence type="ECO:0008006" key="4">
    <source>
        <dbReference type="Google" id="ProtNLM"/>
    </source>
</evidence>
<dbReference type="EMBL" id="MCHY01000001">
    <property type="protein sequence ID" value="RKD27072.1"/>
    <property type="molecule type" value="Genomic_DNA"/>
</dbReference>
<dbReference type="RefSeq" id="WP_120187893.1">
    <property type="nucleotide sequence ID" value="NZ_MCHY01000001.1"/>
</dbReference>
<gene>
    <name evidence="2" type="ORF">BEP19_00420</name>
</gene>
<feature type="signal peptide" evidence="1">
    <location>
        <begin position="1"/>
        <end position="23"/>
    </location>
</feature>
<dbReference type="AlphaFoldDB" id="A0A419SRC8"/>
<dbReference type="OrthoDB" id="2876929at2"/>
<keyword evidence="3" id="KW-1185">Reference proteome</keyword>
<feature type="chain" id="PRO_5038973039" description="DUF4467 domain-containing protein" evidence="1">
    <location>
        <begin position="24"/>
        <end position="159"/>
    </location>
</feature>
<name>A0A419SRC8_9BACL</name>
<dbReference type="Proteomes" id="UP000284219">
    <property type="component" value="Unassembled WGS sequence"/>
</dbReference>
<reference evidence="2 3" key="1">
    <citation type="submission" date="2016-08" db="EMBL/GenBank/DDBJ databases">
        <title>Novel Firmicute Genomes.</title>
        <authorList>
            <person name="Poppleton D.I."/>
            <person name="Gribaldo S."/>
        </authorList>
    </citation>
    <scope>NUCLEOTIDE SEQUENCE [LARGE SCALE GENOMIC DNA]</scope>
    <source>
        <strain evidence="2 3">RAOx-1</strain>
    </source>
</reference>
<keyword evidence="1" id="KW-0732">Signal</keyword>
<dbReference type="PROSITE" id="PS51257">
    <property type="entry name" value="PROKAR_LIPOPROTEIN"/>
    <property type="match status" value="1"/>
</dbReference>
<proteinExistence type="predicted"/>
<evidence type="ECO:0000313" key="2">
    <source>
        <dbReference type="EMBL" id="RKD27072.1"/>
    </source>
</evidence>
<sequence>MKNIFIFSLLTLLLMGCSSSESVQVIEHIEVFTMDYLGDTPNSEGLMEIEGYRKVNSILRYETSSRSGKTTKLYEVADYYNNDGTYINSSIKYDVFRDSTNYSDTKEEMEFEPVTTLAADQPPESPGPGKELSEDEKNLIKEHVFKLYRYVRVVCPLIV</sequence>